<evidence type="ECO:0000313" key="1">
    <source>
        <dbReference type="EMBL" id="KAK2152346.1"/>
    </source>
</evidence>
<dbReference type="EMBL" id="JAODUO010002465">
    <property type="protein sequence ID" value="KAK2152346.1"/>
    <property type="molecule type" value="Genomic_DNA"/>
</dbReference>
<evidence type="ECO:0000313" key="2">
    <source>
        <dbReference type="Proteomes" id="UP001209878"/>
    </source>
</evidence>
<keyword evidence="2" id="KW-1185">Reference proteome</keyword>
<reference evidence="1" key="1">
    <citation type="journal article" date="2023" name="Mol. Biol. Evol.">
        <title>Third-Generation Sequencing Reveals the Adaptive Role of the Epigenome in Three Deep-Sea Polychaetes.</title>
        <authorList>
            <person name="Perez M."/>
            <person name="Aroh O."/>
            <person name="Sun Y."/>
            <person name="Lan Y."/>
            <person name="Juniper S.K."/>
            <person name="Young C.R."/>
            <person name="Angers B."/>
            <person name="Qian P.Y."/>
        </authorList>
    </citation>
    <scope>NUCLEOTIDE SEQUENCE</scope>
    <source>
        <strain evidence="1">R07B-5</strain>
    </source>
</reference>
<comment type="caution">
    <text evidence="1">The sequence shown here is derived from an EMBL/GenBank/DDBJ whole genome shotgun (WGS) entry which is preliminary data.</text>
</comment>
<proteinExistence type="predicted"/>
<organism evidence="1 2">
    <name type="scientific">Ridgeia piscesae</name>
    <name type="common">Tubeworm</name>
    <dbReference type="NCBI Taxonomy" id="27915"/>
    <lineage>
        <taxon>Eukaryota</taxon>
        <taxon>Metazoa</taxon>
        <taxon>Spiralia</taxon>
        <taxon>Lophotrochozoa</taxon>
        <taxon>Annelida</taxon>
        <taxon>Polychaeta</taxon>
        <taxon>Sedentaria</taxon>
        <taxon>Canalipalpata</taxon>
        <taxon>Sabellida</taxon>
        <taxon>Siboglinidae</taxon>
        <taxon>Ridgeia</taxon>
    </lineage>
</organism>
<dbReference type="AlphaFoldDB" id="A0AAD9JGP7"/>
<name>A0AAD9JGP7_RIDPI</name>
<protein>
    <submittedName>
        <fullName evidence="1">Uncharacterized protein</fullName>
    </submittedName>
</protein>
<gene>
    <name evidence="1" type="ORF">NP493_2472g00013</name>
</gene>
<sequence length="60" mass="6701">MHRAVLVVSVPDRVVAHSSFVQIEHTCTIEVTGFVLARSSVLTRTAGAFVDIWRNRQQHA</sequence>
<dbReference type="Proteomes" id="UP001209878">
    <property type="component" value="Unassembled WGS sequence"/>
</dbReference>
<accession>A0AAD9JGP7</accession>